<keyword evidence="4" id="KW-0808">Transferase</keyword>
<sequence length="506" mass="56827">MLQQHQQPQEIGEVGKSLRAELYPTAQQIIGDCQFLAKIATPGLLPDLKKIDKAVHTLIAMLEELLEQAQQDIPLVEAVGISIIQETAKPSSSEAREKESQPGHILVVDDKETNRDLISRQLRDRGYNSTTVSSGKEALQVIGTGQFDLILLDVIMPDMNGYQVLKWLRESQWQHIPVIMISAFDEVDSAIKCIEMGAEDYLTKPFNPVLLRARIDACLEKKRLRDREVQYLAQLAQANQEITTLNQRLKAENLRLSAELEVTRQLQQMILPKDGELKEISGLEIAGYMQPADEVGGDYYDVLPRVLPQAALGVRIGIGDVTGHGLKSGVLMLMVQTAIRTLTEINETNPIKFFDILNRTIYNNIERTNLNRHLTLSILDYQDGILELCGQHEKVIVVRSSGELEQIDTVDLGFPIGLDLDITEFVKVKKIPLNPGDIVVLYTDGLTEAENSHEIEYGLERLCQSVSSNRNLPPEEIKQSIVRDLENHLGEEKPFDDVTFLILKKT</sequence>
<proteinExistence type="predicted"/>
<dbReference type="FunFam" id="3.40.50.2300:FF:000121">
    <property type="entry name" value="Sensor histidine kinase RcsC"/>
    <property type="match status" value="1"/>
</dbReference>
<evidence type="ECO:0000256" key="9">
    <source>
        <dbReference type="ARBA" id="ARBA00023012"/>
    </source>
</evidence>
<accession>A0A8J7IXM7</accession>
<comment type="catalytic activity">
    <reaction evidence="1">
        <text>ATP + protein L-histidine = ADP + protein N-phospho-L-histidine.</text>
        <dbReference type="EC" id="2.7.13.3"/>
    </reaction>
</comment>
<dbReference type="Proteomes" id="UP000654482">
    <property type="component" value="Unassembled WGS sequence"/>
</dbReference>
<comment type="caution">
    <text evidence="13">The sequence shown here is derived from an EMBL/GenBank/DDBJ whole genome shotgun (WGS) entry which is preliminary data.</text>
</comment>
<dbReference type="PANTHER" id="PTHR43156">
    <property type="entry name" value="STAGE II SPORULATION PROTEIN E-RELATED"/>
    <property type="match status" value="1"/>
</dbReference>
<name>A0A8J7IXM7_9CYAN</name>
<evidence type="ECO:0000256" key="3">
    <source>
        <dbReference type="ARBA" id="ARBA00022553"/>
    </source>
</evidence>
<evidence type="ECO:0000256" key="4">
    <source>
        <dbReference type="ARBA" id="ARBA00022679"/>
    </source>
</evidence>
<dbReference type="EC" id="2.7.13.3" evidence="2"/>
<dbReference type="CDD" id="cd17574">
    <property type="entry name" value="REC_OmpR"/>
    <property type="match status" value="1"/>
</dbReference>
<dbReference type="InterPro" id="IPR011006">
    <property type="entry name" value="CheY-like_superfamily"/>
</dbReference>
<organism evidence="13 14">
    <name type="scientific">Lusitaniella coriacea LEGE 07157</name>
    <dbReference type="NCBI Taxonomy" id="945747"/>
    <lineage>
        <taxon>Bacteria</taxon>
        <taxon>Bacillati</taxon>
        <taxon>Cyanobacteriota</taxon>
        <taxon>Cyanophyceae</taxon>
        <taxon>Spirulinales</taxon>
        <taxon>Lusitaniellaceae</taxon>
        <taxon>Lusitaniella</taxon>
    </lineage>
</organism>
<dbReference type="PROSITE" id="PS50110">
    <property type="entry name" value="RESPONSE_REGULATORY"/>
    <property type="match status" value="1"/>
</dbReference>
<dbReference type="GO" id="GO:0005524">
    <property type="term" value="F:ATP binding"/>
    <property type="evidence" value="ECO:0007669"/>
    <property type="project" value="UniProtKB-KW"/>
</dbReference>
<keyword evidence="14" id="KW-1185">Reference proteome</keyword>
<evidence type="ECO:0000313" key="13">
    <source>
        <dbReference type="EMBL" id="MBE9118862.1"/>
    </source>
</evidence>
<keyword evidence="3 10" id="KW-0597">Phosphoprotein</keyword>
<dbReference type="Pfam" id="PF07228">
    <property type="entry name" value="SpoIIE"/>
    <property type="match status" value="1"/>
</dbReference>
<evidence type="ECO:0000256" key="1">
    <source>
        <dbReference type="ARBA" id="ARBA00000085"/>
    </source>
</evidence>
<protein>
    <recommendedName>
        <fullName evidence="2">histidine kinase</fullName>
        <ecNumber evidence="2">2.7.13.3</ecNumber>
    </recommendedName>
</protein>
<dbReference type="GO" id="GO:0004673">
    <property type="term" value="F:protein histidine kinase activity"/>
    <property type="evidence" value="ECO:0007669"/>
    <property type="project" value="UniProtKB-EC"/>
</dbReference>
<dbReference type="PANTHER" id="PTHR43156:SF2">
    <property type="entry name" value="STAGE II SPORULATION PROTEIN E"/>
    <property type="match status" value="1"/>
</dbReference>
<feature type="modified residue" description="4-aspartylphosphate" evidence="10">
    <location>
        <position position="153"/>
    </location>
</feature>
<dbReference type="Gene3D" id="3.40.50.2300">
    <property type="match status" value="1"/>
</dbReference>
<feature type="domain" description="Response regulatory" evidence="12">
    <location>
        <begin position="104"/>
        <end position="219"/>
    </location>
</feature>
<feature type="coiled-coil region" evidence="11">
    <location>
        <begin position="48"/>
        <end position="79"/>
    </location>
</feature>
<feature type="coiled-coil region" evidence="11">
    <location>
        <begin position="221"/>
        <end position="266"/>
    </location>
</feature>
<reference evidence="13" key="1">
    <citation type="submission" date="2020-10" db="EMBL/GenBank/DDBJ databases">
        <authorList>
            <person name="Castelo-Branco R."/>
            <person name="Eusebio N."/>
            <person name="Adriana R."/>
            <person name="Vieira A."/>
            <person name="Brugerolle De Fraissinette N."/>
            <person name="Rezende De Castro R."/>
            <person name="Schneider M.P."/>
            <person name="Vasconcelos V."/>
            <person name="Leao P.N."/>
        </authorList>
    </citation>
    <scope>NUCLEOTIDE SEQUENCE</scope>
    <source>
        <strain evidence="13">LEGE 07157</strain>
    </source>
</reference>
<keyword evidence="11" id="KW-0175">Coiled coil</keyword>
<dbReference type="GO" id="GO:0000160">
    <property type="term" value="P:phosphorelay signal transduction system"/>
    <property type="evidence" value="ECO:0007669"/>
    <property type="project" value="UniProtKB-KW"/>
</dbReference>
<keyword evidence="5" id="KW-0547">Nucleotide-binding</keyword>
<evidence type="ECO:0000256" key="2">
    <source>
        <dbReference type="ARBA" id="ARBA00012438"/>
    </source>
</evidence>
<dbReference type="SUPFAM" id="SSF81606">
    <property type="entry name" value="PP2C-like"/>
    <property type="match status" value="1"/>
</dbReference>
<dbReference type="InterPro" id="IPR036457">
    <property type="entry name" value="PPM-type-like_dom_sf"/>
</dbReference>
<keyword evidence="8" id="KW-0067">ATP-binding</keyword>
<keyword evidence="6" id="KW-0418">Kinase</keyword>
<evidence type="ECO:0000256" key="10">
    <source>
        <dbReference type="PROSITE-ProRule" id="PRU00169"/>
    </source>
</evidence>
<dbReference type="SMART" id="SM00448">
    <property type="entry name" value="REC"/>
    <property type="match status" value="1"/>
</dbReference>
<dbReference type="AlphaFoldDB" id="A0A8J7IXM7"/>
<dbReference type="SMART" id="SM00331">
    <property type="entry name" value="PP2C_SIG"/>
    <property type="match status" value="1"/>
</dbReference>
<keyword evidence="7" id="KW-0378">Hydrolase</keyword>
<dbReference type="CDD" id="cd14686">
    <property type="entry name" value="bZIP"/>
    <property type="match status" value="1"/>
</dbReference>
<keyword evidence="9" id="KW-0902">Two-component regulatory system</keyword>
<dbReference type="Pfam" id="PF00072">
    <property type="entry name" value="Response_reg"/>
    <property type="match status" value="1"/>
</dbReference>
<evidence type="ECO:0000256" key="11">
    <source>
        <dbReference type="SAM" id="Coils"/>
    </source>
</evidence>
<evidence type="ECO:0000256" key="8">
    <source>
        <dbReference type="ARBA" id="ARBA00022840"/>
    </source>
</evidence>
<dbReference type="InterPro" id="IPR052016">
    <property type="entry name" value="Bact_Sigma-Reg"/>
</dbReference>
<dbReference type="SUPFAM" id="SSF52172">
    <property type="entry name" value="CheY-like"/>
    <property type="match status" value="1"/>
</dbReference>
<dbReference type="InterPro" id="IPR001932">
    <property type="entry name" value="PPM-type_phosphatase-like_dom"/>
</dbReference>
<evidence type="ECO:0000259" key="12">
    <source>
        <dbReference type="PROSITE" id="PS50110"/>
    </source>
</evidence>
<gene>
    <name evidence="13" type="ORF">IQ249_23515</name>
</gene>
<dbReference type="GO" id="GO:0016791">
    <property type="term" value="F:phosphatase activity"/>
    <property type="evidence" value="ECO:0007669"/>
    <property type="project" value="TreeGrafter"/>
</dbReference>
<dbReference type="InterPro" id="IPR001789">
    <property type="entry name" value="Sig_transdc_resp-reg_receiver"/>
</dbReference>
<evidence type="ECO:0000256" key="5">
    <source>
        <dbReference type="ARBA" id="ARBA00022741"/>
    </source>
</evidence>
<dbReference type="Gene3D" id="3.60.40.10">
    <property type="entry name" value="PPM-type phosphatase domain"/>
    <property type="match status" value="1"/>
</dbReference>
<evidence type="ECO:0000256" key="6">
    <source>
        <dbReference type="ARBA" id="ARBA00022777"/>
    </source>
</evidence>
<dbReference type="EMBL" id="JADEWZ010000064">
    <property type="protein sequence ID" value="MBE9118862.1"/>
    <property type="molecule type" value="Genomic_DNA"/>
</dbReference>
<evidence type="ECO:0000256" key="7">
    <source>
        <dbReference type="ARBA" id="ARBA00022801"/>
    </source>
</evidence>
<evidence type="ECO:0000313" key="14">
    <source>
        <dbReference type="Proteomes" id="UP000654482"/>
    </source>
</evidence>